<dbReference type="RefSeq" id="XP_009525682.1">
    <property type="nucleotide sequence ID" value="XM_009527387.1"/>
</dbReference>
<organism evidence="2 3">
    <name type="scientific">Phytophthora sojae (strain P6497)</name>
    <name type="common">Soybean stem and root rot agent</name>
    <name type="synonym">Phytophthora megasperma f. sp. glycines</name>
    <dbReference type="NCBI Taxonomy" id="1094619"/>
    <lineage>
        <taxon>Eukaryota</taxon>
        <taxon>Sar</taxon>
        <taxon>Stramenopiles</taxon>
        <taxon>Oomycota</taxon>
        <taxon>Peronosporomycetes</taxon>
        <taxon>Peronosporales</taxon>
        <taxon>Peronosporaceae</taxon>
        <taxon>Phytophthora</taxon>
    </lineage>
</organism>
<dbReference type="Proteomes" id="UP000002640">
    <property type="component" value="Unassembled WGS sequence"/>
</dbReference>
<dbReference type="SUPFAM" id="SSF140996">
    <property type="entry name" value="Hermes dimerisation domain"/>
    <property type="match status" value="1"/>
</dbReference>
<name>G4ZFU0_PHYSP</name>
<proteinExistence type="predicted"/>
<dbReference type="InParanoid" id="G4ZFU0"/>
<evidence type="ECO:0008006" key="4">
    <source>
        <dbReference type="Google" id="ProtNLM"/>
    </source>
</evidence>
<dbReference type="EMBL" id="JH159154">
    <property type="protein sequence ID" value="EGZ16624.1"/>
    <property type="molecule type" value="Genomic_DNA"/>
</dbReference>
<accession>G4ZFU0</accession>
<evidence type="ECO:0000313" key="2">
    <source>
        <dbReference type="EMBL" id="EGZ16624.1"/>
    </source>
</evidence>
<sequence length="251" mass="27854">MTPAQRAVDVGASGNSTATTLTAPPPLWQTPVYETFIVLVAHYRFWNIDDKNLKNEHTAYAYCTRCKRSVRFGKGNSGVERHMSNYHAAALANYGKEDDVDENSLEPQPEVQSRQLREVSPEQQKEVYVLLARWIAAHFCPLLLVEDKGFITFIKFITSASVSISTSTSASASFSTSTSLTISMSTSALASTSRFRVRQQVDVLEHRDVLEQIGFLQRVGSYERVGVHVHVDVLVFTGVGVQAFVCSCKLI</sequence>
<feature type="region of interest" description="Disordered" evidence="1">
    <location>
        <begin position="1"/>
        <end position="20"/>
    </location>
</feature>
<keyword evidence="3" id="KW-1185">Reference proteome</keyword>
<dbReference type="GeneID" id="20646155"/>
<feature type="region of interest" description="Disordered" evidence="1">
    <location>
        <begin position="98"/>
        <end position="117"/>
    </location>
</feature>
<reference evidence="2 3" key="1">
    <citation type="journal article" date="2006" name="Science">
        <title>Phytophthora genome sequences uncover evolutionary origins and mechanisms of pathogenesis.</title>
        <authorList>
            <person name="Tyler B.M."/>
            <person name="Tripathy S."/>
            <person name="Zhang X."/>
            <person name="Dehal P."/>
            <person name="Jiang R.H."/>
            <person name="Aerts A."/>
            <person name="Arredondo F.D."/>
            <person name="Baxter L."/>
            <person name="Bensasson D."/>
            <person name="Beynon J.L."/>
            <person name="Chapman J."/>
            <person name="Damasceno C.M."/>
            <person name="Dorrance A.E."/>
            <person name="Dou D."/>
            <person name="Dickerman A.W."/>
            <person name="Dubchak I.L."/>
            <person name="Garbelotto M."/>
            <person name="Gijzen M."/>
            <person name="Gordon S.G."/>
            <person name="Govers F."/>
            <person name="Grunwald N.J."/>
            <person name="Huang W."/>
            <person name="Ivors K.L."/>
            <person name="Jones R.W."/>
            <person name="Kamoun S."/>
            <person name="Krampis K."/>
            <person name="Lamour K.H."/>
            <person name="Lee M.K."/>
            <person name="McDonald W.H."/>
            <person name="Medina M."/>
            <person name="Meijer H.J."/>
            <person name="Nordberg E.K."/>
            <person name="Maclean D.J."/>
            <person name="Ospina-Giraldo M.D."/>
            <person name="Morris P.F."/>
            <person name="Phuntumart V."/>
            <person name="Putnam N.H."/>
            <person name="Rash S."/>
            <person name="Rose J.K."/>
            <person name="Sakihama Y."/>
            <person name="Salamov A.A."/>
            <person name="Savidor A."/>
            <person name="Scheuring C.F."/>
            <person name="Smith B.M."/>
            <person name="Sobral B.W."/>
            <person name="Terry A."/>
            <person name="Torto-Alalibo T.A."/>
            <person name="Win J."/>
            <person name="Xu Z."/>
            <person name="Zhang H."/>
            <person name="Grigoriev I.V."/>
            <person name="Rokhsar D.S."/>
            <person name="Boore J.L."/>
        </authorList>
    </citation>
    <scope>NUCLEOTIDE SEQUENCE [LARGE SCALE GENOMIC DNA]</scope>
    <source>
        <strain evidence="2 3">P6497</strain>
    </source>
</reference>
<evidence type="ECO:0000313" key="3">
    <source>
        <dbReference type="Proteomes" id="UP000002640"/>
    </source>
</evidence>
<evidence type="ECO:0000256" key="1">
    <source>
        <dbReference type="SAM" id="MobiDB-lite"/>
    </source>
</evidence>
<dbReference type="AlphaFoldDB" id="G4ZFU0"/>
<dbReference type="KEGG" id="psoj:PHYSODRAFT_330687"/>
<protein>
    <recommendedName>
        <fullName evidence="4">BED-type domain-containing protein</fullName>
    </recommendedName>
</protein>
<gene>
    <name evidence="2" type="ORF">PHYSODRAFT_330687</name>
</gene>